<keyword evidence="3" id="KW-0808">Transferase</keyword>
<dbReference type="CDD" id="cd22584">
    <property type="entry name" value="Rcat_RBR_unk"/>
    <property type="match status" value="1"/>
</dbReference>
<dbReference type="InterPro" id="IPR002867">
    <property type="entry name" value="IBR_dom"/>
</dbReference>
<dbReference type="Proteomes" id="UP000799767">
    <property type="component" value="Unassembled WGS sequence"/>
</dbReference>
<dbReference type="InterPro" id="IPR044066">
    <property type="entry name" value="TRIAD_supradom"/>
</dbReference>
<evidence type="ECO:0000256" key="9">
    <source>
        <dbReference type="SAM" id="MobiDB-lite"/>
    </source>
</evidence>
<dbReference type="GO" id="GO:0061630">
    <property type="term" value="F:ubiquitin protein ligase activity"/>
    <property type="evidence" value="ECO:0007669"/>
    <property type="project" value="UniProtKB-EC"/>
</dbReference>
<keyword evidence="8" id="KW-0862">Zinc</keyword>
<feature type="region of interest" description="Disordered" evidence="9">
    <location>
        <begin position="261"/>
        <end position="315"/>
    </location>
</feature>
<evidence type="ECO:0000256" key="5">
    <source>
        <dbReference type="ARBA" id="ARBA00022737"/>
    </source>
</evidence>
<keyword evidence="4" id="KW-0479">Metal-binding</keyword>
<dbReference type="CDD" id="cd20335">
    <property type="entry name" value="BRcat_RBR"/>
    <property type="match status" value="1"/>
</dbReference>
<dbReference type="GO" id="GO:0016567">
    <property type="term" value="P:protein ubiquitination"/>
    <property type="evidence" value="ECO:0007669"/>
    <property type="project" value="InterPro"/>
</dbReference>
<dbReference type="InterPro" id="IPR031127">
    <property type="entry name" value="E3_UB_ligase_RBR"/>
</dbReference>
<name>A0A6A6Q670_9PEZI</name>
<keyword evidence="12" id="KW-1185">Reference proteome</keyword>
<keyword evidence="7" id="KW-0833">Ubl conjugation pathway</keyword>
<accession>A0A6A6Q670</accession>
<keyword evidence="5" id="KW-0677">Repeat</keyword>
<evidence type="ECO:0000256" key="6">
    <source>
        <dbReference type="ARBA" id="ARBA00022771"/>
    </source>
</evidence>
<evidence type="ECO:0000313" key="12">
    <source>
        <dbReference type="Proteomes" id="UP000799767"/>
    </source>
</evidence>
<dbReference type="SUPFAM" id="SSF57850">
    <property type="entry name" value="RING/U-box"/>
    <property type="match status" value="1"/>
</dbReference>
<evidence type="ECO:0000259" key="10">
    <source>
        <dbReference type="PROSITE" id="PS51873"/>
    </source>
</evidence>
<sequence>MSVKNPQHMPPKCCTDAHIPLKHVDKLFDTKFKILWNRKFQEYHTKNRIYCPAPRCGEWIKPSHIHTHQGRKYALCPRCKTKVCTTCNHKAHKSSECPQDPEIAKLVEQAKEEGWQRCYKCKAFVERGEGCNHMTCRCTAEFCIVCGLKWKTCDCPWFNYPDAVADGDRLNHMRVPEPVQVLYRQVFGGAARPVDHERRRQERADADLARRLQMASLLGSEDDAGADDPAAGLWGVGNAAGHFMNDDFVLDATNVRMSAYGDTSLGRRGERQSGRRRRAMPNEQVDAEPGLAPDFLGDQSVLGGVPGTRRRRTRP</sequence>
<dbReference type="RefSeq" id="XP_033594108.1">
    <property type="nucleotide sequence ID" value="XM_033736379.1"/>
</dbReference>
<organism evidence="11 12">
    <name type="scientific">Neohortaea acidophila</name>
    <dbReference type="NCBI Taxonomy" id="245834"/>
    <lineage>
        <taxon>Eukaryota</taxon>
        <taxon>Fungi</taxon>
        <taxon>Dikarya</taxon>
        <taxon>Ascomycota</taxon>
        <taxon>Pezizomycotina</taxon>
        <taxon>Dothideomycetes</taxon>
        <taxon>Dothideomycetidae</taxon>
        <taxon>Mycosphaerellales</taxon>
        <taxon>Teratosphaeriaceae</taxon>
        <taxon>Neohortaea</taxon>
    </lineage>
</organism>
<dbReference type="Pfam" id="PF01485">
    <property type="entry name" value="IBR"/>
    <property type="match status" value="2"/>
</dbReference>
<evidence type="ECO:0000256" key="7">
    <source>
        <dbReference type="ARBA" id="ARBA00022786"/>
    </source>
</evidence>
<evidence type="ECO:0000256" key="8">
    <source>
        <dbReference type="ARBA" id="ARBA00022833"/>
    </source>
</evidence>
<evidence type="ECO:0000256" key="4">
    <source>
        <dbReference type="ARBA" id="ARBA00022723"/>
    </source>
</evidence>
<evidence type="ECO:0000256" key="2">
    <source>
        <dbReference type="ARBA" id="ARBA00012251"/>
    </source>
</evidence>
<dbReference type="OrthoDB" id="9977870at2759"/>
<protein>
    <recommendedName>
        <fullName evidence="2">RBR-type E3 ubiquitin transferase</fullName>
        <ecNumber evidence="2">2.3.2.31</ecNumber>
    </recommendedName>
</protein>
<proteinExistence type="predicted"/>
<dbReference type="PROSITE" id="PS51873">
    <property type="entry name" value="TRIAD"/>
    <property type="match status" value="1"/>
</dbReference>
<dbReference type="GeneID" id="54477381"/>
<dbReference type="GO" id="GO:0008270">
    <property type="term" value="F:zinc ion binding"/>
    <property type="evidence" value="ECO:0007669"/>
    <property type="project" value="UniProtKB-KW"/>
</dbReference>
<dbReference type="Gene3D" id="1.20.120.1750">
    <property type="match status" value="1"/>
</dbReference>
<gene>
    <name evidence="11" type="ORF">BDY17DRAFT_320075</name>
</gene>
<dbReference type="PANTHER" id="PTHR11685">
    <property type="entry name" value="RBR FAMILY RING FINGER AND IBR DOMAIN-CONTAINING"/>
    <property type="match status" value="1"/>
</dbReference>
<dbReference type="AlphaFoldDB" id="A0A6A6Q670"/>
<comment type="catalytic activity">
    <reaction evidence="1">
        <text>[E2 ubiquitin-conjugating enzyme]-S-ubiquitinyl-L-cysteine + [acceptor protein]-L-lysine = [E2 ubiquitin-conjugating enzyme]-L-cysteine + [acceptor protein]-N(6)-ubiquitinyl-L-lysine.</text>
        <dbReference type="EC" id="2.3.2.31"/>
    </reaction>
</comment>
<keyword evidence="6" id="KW-0863">Zinc-finger</keyword>
<evidence type="ECO:0000256" key="1">
    <source>
        <dbReference type="ARBA" id="ARBA00001798"/>
    </source>
</evidence>
<dbReference type="EMBL" id="MU001631">
    <property type="protein sequence ID" value="KAF2487539.1"/>
    <property type="molecule type" value="Genomic_DNA"/>
</dbReference>
<reference evidence="11" key="1">
    <citation type="journal article" date="2020" name="Stud. Mycol.">
        <title>101 Dothideomycetes genomes: a test case for predicting lifestyles and emergence of pathogens.</title>
        <authorList>
            <person name="Haridas S."/>
            <person name="Albert R."/>
            <person name="Binder M."/>
            <person name="Bloem J."/>
            <person name="Labutti K."/>
            <person name="Salamov A."/>
            <person name="Andreopoulos B."/>
            <person name="Baker S."/>
            <person name="Barry K."/>
            <person name="Bills G."/>
            <person name="Bluhm B."/>
            <person name="Cannon C."/>
            <person name="Castanera R."/>
            <person name="Culley D."/>
            <person name="Daum C."/>
            <person name="Ezra D."/>
            <person name="Gonzalez J."/>
            <person name="Henrissat B."/>
            <person name="Kuo A."/>
            <person name="Liang C."/>
            <person name="Lipzen A."/>
            <person name="Lutzoni F."/>
            <person name="Magnuson J."/>
            <person name="Mondo S."/>
            <person name="Nolan M."/>
            <person name="Ohm R."/>
            <person name="Pangilinan J."/>
            <person name="Park H.-J."/>
            <person name="Ramirez L."/>
            <person name="Alfaro M."/>
            <person name="Sun H."/>
            <person name="Tritt A."/>
            <person name="Yoshinaga Y."/>
            <person name="Zwiers L.-H."/>
            <person name="Turgeon B."/>
            <person name="Goodwin S."/>
            <person name="Spatafora J."/>
            <person name="Crous P."/>
            <person name="Grigoriev I."/>
        </authorList>
    </citation>
    <scope>NUCLEOTIDE SEQUENCE</scope>
    <source>
        <strain evidence="11">CBS 113389</strain>
    </source>
</reference>
<evidence type="ECO:0000256" key="3">
    <source>
        <dbReference type="ARBA" id="ARBA00022679"/>
    </source>
</evidence>
<dbReference type="EC" id="2.3.2.31" evidence="2"/>
<feature type="domain" description="RING-type" evidence="10">
    <location>
        <begin position="1"/>
        <end position="166"/>
    </location>
</feature>
<evidence type="ECO:0000313" key="11">
    <source>
        <dbReference type="EMBL" id="KAF2487539.1"/>
    </source>
</evidence>